<dbReference type="EMBL" id="NMUL01000038">
    <property type="protein sequence ID" value="OXM63087.1"/>
    <property type="molecule type" value="Genomic_DNA"/>
</dbReference>
<dbReference type="AlphaFoldDB" id="A0A229SVD2"/>
<keyword evidence="3" id="KW-1185">Reference proteome</keyword>
<accession>A0A229SVD2</accession>
<evidence type="ECO:0000313" key="2">
    <source>
        <dbReference type="EMBL" id="OXM63087.1"/>
    </source>
</evidence>
<protein>
    <recommendedName>
        <fullName evidence="1">Helix-turn-helix domain-containing protein</fullName>
    </recommendedName>
</protein>
<dbReference type="Pfam" id="PF12728">
    <property type="entry name" value="HTH_17"/>
    <property type="match status" value="1"/>
</dbReference>
<dbReference type="GO" id="GO:0003677">
    <property type="term" value="F:DNA binding"/>
    <property type="evidence" value="ECO:0007669"/>
    <property type="project" value="InterPro"/>
</dbReference>
<organism evidence="2 3">
    <name type="scientific">Amycolatopsis vastitatis</name>
    <dbReference type="NCBI Taxonomy" id="1905142"/>
    <lineage>
        <taxon>Bacteria</taxon>
        <taxon>Bacillati</taxon>
        <taxon>Actinomycetota</taxon>
        <taxon>Actinomycetes</taxon>
        <taxon>Pseudonocardiales</taxon>
        <taxon>Pseudonocardiaceae</taxon>
        <taxon>Amycolatopsis</taxon>
    </lineage>
</organism>
<gene>
    <name evidence="2" type="ORF">CF165_32530</name>
</gene>
<feature type="domain" description="Helix-turn-helix" evidence="1">
    <location>
        <begin position="1"/>
        <end position="49"/>
    </location>
</feature>
<evidence type="ECO:0000259" key="1">
    <source>
        <dbReference type="Pfam" id="PF12728"/>
    </source>
</evidence>
<reference evidence="3" key="1">
    <citation type="submission" date="2017-07" db="EMBL/GenBank/DDBJ databases">
        <title>Comparative genome mining reveals phylogenetic distribution patterns of secondary metabolites in Amycolatopsis.</title>
        <authorList>
            <person name="Adamek M."/>
            <person name="Alanjary M."/>
            <person name="Sales-Ortells H."/>
            <person name="Goodfellow M."/>
            <person name="Bull A.T."/>
            <person name="Kalinowski J."/>
            <person name="Ziemert N."/>
        </authorList>
    </citation>
    <scope>NUCLEOTIDE SEQUENCE [LARGE SCALE GENOMIC DNA]</scope>
    <source>
        <strain evidence="3">H5</strain>
    </source>
</reference>
<sequence length="57" mass="6383">MLTVEQAADRLAVSRTTMFALMKDKVVPSVLVGRYRRVPADELTAYIERLIAEAGRC</sequence>
<proteinExistence type="predicted"/>
<evidence type="ECO:0000313" key="3">
    <source>
        <dbReference type="Proteomes" id="UP000215199"/>
    </source>
</evidence>
<dbReference type="InterPro" id="IPR010093">
    <property type="entry name" value="SinI_DNA-bd"/>
</dbReference>
<dbReference type="OrthoDB" id="3789542at2"/>
<dbReference type="Proteomes" id="UP000215199">
    <property type="component" value="Unassembled WGS sequence"/>
</dbReference>
<comment type="caution">
    <text evidence="2">The sequence shown here is derived from an EMBL/GenBank/DDBJ whole genome shotgun (WGS) entry which is preliminary data.</text>
</comment>
<dbReference type="InterPro" id="IPR041657">
    <property type="entry name" value="HTH_17"/>
</dbReference>
<name>A0A229SVD2_9PSEU</name>
<dbReference type="NCBIfam" id="TIGR01764">
    <property type="entry name" value="excise"/>
    <property type="match status" value="1"/>
</dbReference>